<dbReference type="EMBL" id="JAVRRG010000024">
    <property type="protein sequence ID" value="KAK5096046.1"/>
    <property type="molecule type" value="Genomic_DNA"/>
</dbReference>
<feature type="region of interest" description="Disordered" evidence="1">
    <location>
        <begin position="152"/>
        <end position="172"/>
    </location>
</feature>
<feature type="compositionally biased region" description="Polar residues" evidence="1">
    <location>
        <begin position="78"/>
        <end position="87"/>
    </location>
</feature>
<feature type="compositionally biased region" description="Low complexity" evidence="1">
    <location>
        <begin position="50"/>
        <end position="66"/>
    </location>
</feature>
<evidence type="ECO:0000313" key="4">
    <source>
        <dbReference type="Proteomes" id="UP001345013"/>
    </source>
</evidence>
<organism evidence="3 4">
    <name type="scientific">Lithohypha guttulata</name>
    <dbReference type="NCBI Taxonomy" id="1690604"/>
    <lineage>
        <taxon>Eukaryota</taxon>
        <taxon>Fungi</taxon>
        <taxon>Dikarya</taxon>
        <taxon>Ascomycota</taxon>
        <taxon>Pezizomycotina</taxon>
        <taxon>Eurotiomycetes</taxon>
        <taxon>Chaetothyriomycetidae</taxon>
        <taxon>Chaetothyriales</taxon>
        <taxon>Trichomeriaceae</taxon>
        <taxon>Lithohypha</taxon>
    </lineage>
</organism>
<dbReference type="SUPFAM" id="SSF53474">
    <property type="entry name" value="alpha/beta-Hydrolases"/>
    <property type="match status" value="1"/>
</dbReference>
<evidence type="ECO:0000259" key="2">
    <source>
        <dbReference type="Pfam" id="PF01738"/>
    </source>
</evidence>
<name>A0ABR0KGU3_9EURO</name>
<keyword evidence="4" id="KW-1185">Reference proteome</keyword>
<dbReference type="InterPro" id="IPR002925">
    <property type="entry name" value="Dienelactn_hydro"/>
</dbReference>
<proteinExistence type="predicted"/>
<feature type="compositionally biased region" description="Acidic residues" evidence="1">
    <location>
        <begin position="24"/>
        <end position="37"/>
    </location>
</feature>
<comment type="caution">
    <text evidence="3">The sequence shown here is derived from an EMBL/GenBank/DDBJ whole genome shotgun (WGS) entry which is preliminary data.</text>
</comment>
<protein>
    <recommendedName>
        <fullName evidence="2">Dienelactone hydrolase domain-containing protein</fullName>
    </recommendedName>
</protein>
<dbReference type="PANTHER" id="PTHR17630:SF80">
    <property type="entry name" value="DIENELACTONE HYDROLASE DOMAIN-CONTAINING PROTEIN"/>
    <property type="match status" value="1"/>
</dbReference>
<sequence>MTSPPAEAPALSDPELATRAPESDLQEDLGDLEEEPLTDDKQPLSTNPNPSLLEPQPQSEPQPSLSDHCTTDRPLPPNLQSAPSGTVSKWPLRIHGNQHDTEVYVSKPTDYPSNPARLLLLLTNGTGIRSPNNQHQADLFARNGYLVVMPDMFGGDPAPNSKPDEDAPDPNASWLDTVKLKAAEAAKSFMLDMWLARHTAEKVVPIVREVLGQAREEFADAVAHGDGIYAVGYCFGGKYVLALAGNGDESVMAGQEAQGREERGMVRRGPEIKAGICAHGTLVSREDIKAVRSPVQLVCVKEDPLFPADVLEEGKKSMDENEVDYEVEVYQGVPHGFAVAGEYESKTTMDAQARAFDGMVRWLSAH</sequence>
<dbReference type="PANTHER" id="PTHR17630">
    <property type="entry name" value="DIENELACTONE HYDROLASE"/>
    <property type="match status" value="1"/>
</dbReference>
<reference evidence="3 4" key="1">
    <citation type="submission" date="2023-08" db="EMBL/GenBank/DDBJ databases">
        <title>Black Yeasts Isolated from many extreme environments.</title>
        <authorList>
            <person name="Coleine C."/>
            <person name="Stajich J.E."/>
            <person name="Selbmann L."/>
        </authorList>
    </citation>
    <scope>NUCLEOTIDE SEQUENCE [LARGE SCALE GENOMIC DNA]</scope>
    <source>
        <strain evidence="3 4">CCFEE 5885</strain>
    </source>
</reference>
<feature type="region of interest" description="Disordered" evidence="1">
    <location>
        <begin position="1"/>
        <end position="92"/>
    </location>
</feature>
<feature type="domain" description="Dienelactone hydrolase" evidence="2">
    <location>
        <begin position="104"/>
        <end position="365"/>
    </location>
</feature>
<evidence type="ECO:0000313" key="3">
    <source>
        <dbReference type="EMBL" id="KAK5096046.1"/>
    </source>
</evidence>
<evidence type="ECO:0000256" key="1">
    <source>
        <dbReference type="SAM" id="MobiDB-lite"/>
    </source>
</evidence>
<gene>
    <name evidence="3" type="ORF">LTR24_002745</name>
</gene>
<dbReference type="InterPro" id="IPR029058">
    <property type="entry name" value="AB_hydrolase_fold"/>
</dbReference>
<dbReference type="Gene3D" id="3.40.50.1820">
    <property type="entry name" value="alpha/beta hydrolase"/>
    <property type="match status" value="1"/>
</dbReference>
<accession>A0ABR0KGU3</accession>
<dbReference type="Proteomes" id="UP001345013">
    <property type="component" value="Unassembled WGS sequence"/>
</dbReference>
<dbReference type="Pfam" id="PF01738">
    <property type="entry name" value="DLH"/>
    <property type="match status" value="1"/>
</dbReference>